<evidence type="ECO:0000313" key="2">
    <source>
        <dbReference type="Proteomes" id="UP000002363"/>
    </source>
</evidence>
<accession>A0A0H3CL15</accession>
<dbReference type="EMBL" id="CP001918">
    <property type="protein sequence ID" value="ADF61263.1"/>
    <property type="molecule type" value="Genomic_DNA"/>
</dbReference>
<proteinExistence type="predicted"/>
<dbReference type="Pfam" id="PF06763">
    <property type="entry name" value="Minor_tail_Z"/>
    <property type="match status" value="1"/>
</dbReference>
<dbReference type="eggNOG" id="ENOG502ZT0R">
    <property type="taxonomic scope" value="Bacteria"/>
</dbReference>
<dbReference type="AlphaFoldDB" id="A0A0H3CL15"/>
<dbReference type="PIRSF" id="PIRSF004395">
    <property type="entry name" value="Tail_Z"/>
    <property type="match status" value="1"/>
</dbReference>
<dbReference type="HOGENOM" id="CLU_124188_0_0_6"/>
<evidence type="ECO:0000313" key="1">
    <source>
        <dbReference type="EMBL" id="ADF61263.1"/>
    </source>
</evidence>
<dbReference type="Proteomes" id="UP000002363">
    <property type="component" value="Chromosome"/>
</dbReference>
<reference evidence="1 2" key="1">
    <citation type="journal article" date="2010" name="J. Bacteriol.">
        <title>Complete genome sequence of Enterobacter cloacae subsp. cloacae type strain ATCC 13047.</title>
        <authorList>
            <person name="Ren Y."/>
            <person name="Ren Y."/>
            <person name="Zhou Z."/>
            <person name="Guo X."/>
            <person name="Li Y."/>
            <person name="Feng L."/>
            <person name="Wang L."/>
        </authorList>
    </citation>
    <scope>NUCLEOTIDE SEQUENCE [LARGE SCALE GENOMIC DNA]</scope>
    <source>
        <strain evidence="2">ATCC 13047 / DSM 30054 / NBRC 13535 / NCTC 10005 / WDCM 00083 / NCDC 279-56</strain>
    </source>
</reference>
<dbReference type="OrthoDB" id="5600404at2"/>
<keyword evidence="2" id="KW-1185">Reference proteome</keyword>
<dbReference type="RefSeq" id="WP_013096336.1">
    <property type="nucleotide sequence ID" value="NC_014121.1"/>
</dbReference>
<gene>
    <name evidence="1" type="ordered locus">ECL_01705</name>
</gene>
<dbReference type="KEGG" id="enc:ECL_01705"/>
<sequence length="184" mass="20622">MSIKGLEQAIANLNSISKTAVPRASAQSVNRIAGQAINRSVSVVSKSTRVPRKLVKQRARLRRATVSKPRALIRVNRGNLPAIKLGPASVRLSRRKRDKSGANSVLRIGPFRFPGAFIQQLANGRWHVLRRTTKNRYPIEVVSIPLAVPLTEAFRAELPRLMDENMPAVMRQNLQNQLRLILKR</sequence>
<dbReference type="EnsemblBacteria" id="ADF61263">
    <property type="protein sequence ID" value="ADF61263"/>
    <property type="gene ID" value="ECL_01705"/>
</dbReference>
<organism evidence="1 2">
    <name type="scientific">Enterobacter cloacae subsp. cloacae (strain ATCC 13047 / DSM 30054 / NBRC 13535 / NCTC 10005 / WDCM 00083 / NCDC 279-56)</name>
    <dbReference type="NCBI Taxonomy" id="716541"/>
    <lineage>
        <taxon>Bacteria</taxon>
        <taxon>Pseudomonadati</taxon>
        <taxon>Pseudomonadota</taxon>
        <taxon>Gammaproteobacteria</taxon>
        <taxon>Enterobacterales</taxon>
        <taxon>Enterobacteriaceae</taxon>
        <taxon>Enterobacter</taxon>
        <taxon>Enterobacter cloacae complex</taxon>
    </lineage>
</organism>
<protein>
    <submittedName>
        <fullName evidence="1">Gp11</fullName>
    </submittedName>
</protein>
<dbReference type="InterPro" id="IPR010633">
    <property type="entry name" value="Phage_lambda_GpZ"/>
</dbReference>
<dbReference type="STRING" id="716541.ECL_01705"/>
<name>A0A0H3CL15_ENTCC</name>